<protein>
    <submittedName>
        <fullName evidence="3">NAD(P)-dependent methylenetetrahydromethanopterin dehydrogenase</fullName>
    </submittedName>
</protein>
<evidence type="ECO:0000259" key="2">
    <source>
        <dbReference type="Pfam" id="PF09176"/>
    </source>
</evidence>
<keyword evidence="4" id="KW-1185">Reference proteome</keyword>
<sequence>MSRKNILHMITPLRQMSPFDVNMAVDAGFDVVVPYTGVELSEVTGLVQDAIFSRPPDAGVNSGVFIGGRDVTLALDMLDAARKAMVPPFTLSVFADPSGSFTTAAAMVAKVEKALEKKFNRTLSGTEVVIFGATGVVGFCSAVIAAREGARVTVVGHDGIERVKSVADNIKARFGLDVTPADGSTEEKKQELVHAAEVVLAAAKAGVQVVSRAQLDGAKKLLIAADVNAVPPAGIEGVDVHADSVEIPGTSAFGIGALAIGNVKYKTEFNLFKRMIEPEKTVTLDFQDAFALARTYVK</sequence>
<dbReference type="InterPro" id="IPR037089">
    <property type="entry name" value="Methyl-teptahyd_DH_N_sf"/>
</dbReference>
<dbReference type="InterPro" id="IPR036291">
    <property type="entry name" value="NAD(P)-bd_dom_sf"/>
</dbReference>
<dbReference type="SUPFAM" id="SSF53223">
    <property type="entry name" value="Aminoacid dehydrogenase-like, N-terminal domain"/>
    <property type="match status" value="1"/>
</dbReference>
<name>A0ABW5DFX5_9HYPH</name>
<dbReference type="EMBL" id="JBHUIR010000006">
    <property type="protein sequence ID" value="MFD2258516.1"/>
    <property type="molecule type" value="Genomic_DNA"/>
</dbReference>
<reference evidence="4" key="1">
    <citation type="journal article" date="2019" name="Int. J. Syst. Evol. Microbiol.">
        <title>The Global Catalogue of Microorganisms (GCM) 10K type strain sequencing project: providing services to taxonomists for standard genome sequencing and annotation.</title>
        <authorList>
            <consortium name="The Broad Institute Genomics Platform"/>
            <consortium name="The Broad Institute Genome Sequencing Center for Infectious Disease"/>
            <person name="Wu L."/>
            <person name="Ma J."/>
        </authorList>
    </citation>
    <scope>NUCLEOTIDE SEQUENCE [LARGE SCALE GENOMIC DNA]</scope>
    <source>
        <strain evidence="4">KCTC 23707</strain>
    </source>
</reference>
<dbReference type="SUPFAM" id="SSF51735">
    <property type="entry name" value="NAD(P)-binding Rossmann-fold domains"/>
    <property type="match status" value="1"/>
</dbReference>
<dbReference type="Gene3D" id="3.40.50.720">
    <property type="entry name" value="NAD(P)-binding Rossmann-like Domain"/>
    <property type="match status" value="1"/>
</dbReference>
<dbReference type="RefSeq" id="WP_345098451.1">
    <property type="nucleotide sequence ID" value="NZ_BAABGS010000016.1"/>
</dbReference>
<dbReference type="Proteomes" id="UP001597373">
    <property type="component" value="Unassembled WGS sequence"/>
</dbReference>
<gene>
    <name evidence="3" type="ORF">ACFSMZ_01865</name>
</gene>
<dbReference type="InterPro" id="IPR046346">
    <property type="entry name" value="Aminoacid_DH-like_N_sf"/>
</dbReference>
<accession>A0ABW5DFX5</accession>
<evidence type="ECO:0000313" key="4">
    <source>
        <dbReference type="Proteomes" id="UP001597373"/>
    </source>
</evidence>
<dbReference type="InterPro" id="IPR015259">
    <property type="entry name" value="Methyl-teptahyd_DH_N"/>
</dbReference>
<proteinExistence type="predicted"/>
<dbReference type="Pfam" id="PF09176">
    <property type="entry name" value="Mpt_N"/>
    <property type="match status" value="1"/>
</dbReference>
<feature type="domain" description="Methylene-tetrahydromethanopterin dehydrogenase N-terminal" evidence="2">
    <location>
        <begin position="18"/>
        <end position="98"/>
    </location>
</feature>
<keyword evidence="1" id="KW-0560">Oxidoreductase</keyword>
<organism evidence="3 4">
    <name type="scientific">Chelativorans composti</name>
    <dbReference type="NCBI Taxonomy" id="768533"/>
    <lineage>
        <taxon>Bacteria</taxon>
        <taxon>Pseudomonadati</taxon>
        <taxon>Pseudomonadota</taxon>
        <taxon>Alphaproteobacteria</taxon>
        <taxon>Hyphomicrobiales</taxon>
        <taxon>Phyllobacteriaceae</taxon>
        <taxon>Chelativorans</taxon>
    </lineage>
</organism>
<evidence type="ECO:0000256" key="1">
    <source>
        <dbReference type="ARBA" id="ARBA00023002"/>
    </source>
</evidence>
<evidence type="ECO:0000313" key="3">
    <source>
        <dbReference type="EMBL" id="MFD2258516.1"/>
    </source>
</evidence>
<dbReference type="Gene3D" id="3.40.50.10280">
    <property type="entry name" value="Methylene-tetrahydromethanopterin dehydrogenase, N-terminal domain"/>
    <property type="match status" value="1"/>
</dbReference>
<comment type="caution">
    <text evidence="3">The sequence shown here is derived from an EMBL/GenBank/DDBJ whole genome shotgun (WGS) entry which is preliminary data.</text>
</comment>